<evidence type="ECO:0000313" key="2">
    <source>
        <dbReference type="EMBL" id="UJS25783.1"/>
    </source>
</evidence>
<accession>A0ABY3T1S6</accession>
<reference evidence="2" key="1">
    <citation type="journal article" date="2022" name="Microorganisms">
        <title>Two New Species of Filamentous Sulfur Bacteria of the Genus Thiothrix, Thiothrix winogradskyi sp. nov. and 'Candidatus Thiothrix sulfatifontis' sp. nov.</title>
        <authorList>
            <person name="Ravin N.V."/>
            <person name="Rossetti S."/>
            <person name="Beletsky A.V."/>
            <person name="Kadnikov V.V."/>
            <person name="Rudenko T.S."/>
            <person name="Smolyakov D.D."/>
            <person name="Moskvitina M.I."/>
            <person name="Gureeva M.V."/>
            <person name="Mardanov A.V."/>
            <person name="Grabovich M.Y."/>
        </authorList>
    </citation>
    <scope>NUCLEOTIDE SEQUENCE</scope>
    <source>
        <strain evidence="2">CT3</strain>
    </source>
</reference>
<protein>
    <submittedName>
        <fullName evidence="2">DUF1461 domain-containing protein</fullName>
    </submittedName>
</protein>
<keyword evidence="1" id="KW-1133">Transmembrane helix</keyword>
<dbReference type="Pfam" id="PF07314">
    <property type="entry name" value="Lit"/>
    <property type="match status" value="1"/>
</dbReference>
<keyword evidence="1" id="KW-0812">Transmembrane</keyword>
<keyword evidence="1" id="KW-0472">Membrane</keyword>
<sequence length="180" mass="20292">MLASAIYLGIWVGGLSVYYHFLEVDPQRQMVVAYLLGAGDSGFPHMEWLTLTEKRHLLDVRRLFATIEQYCYWVLAGSVVLLIGQRRAVGQVLRASGYLGITSVLLLLLLLMSGFLPLFVFLHTLLFPVGTWVFPADSSLIQLFPLDYFFRFALWYVGSLTLFFGGLVIKLNGSMGFGKR</sequence>
<dbReference type="EMBL" id="CP091244">
    <property type="protein sequence ID" value="UJS25783.1"/>
    <property type="molecule type" value="Genomic_DNA"/>
</dbReference>
<organism evidence="2 3">
    <name type="scientific">Thiothrix winogradskyi</name>
    <dbReference type="NCBI Taxonomy" id="96472"/>
    <lineage>
        <taxon>Bacteria</taxon>
        <taxon>Pseudomonadati</taxon>
        <taxon>Pseudomonadota</taxon>
        <taxon>Gammaproteobacteria</taxon>
        <taxon>Thiotrichales</taxon>
        <taxon>Thiotrichaceae</taxon>
        <taxon>Thiothrix</taxon>
    </lineage>
</organism>
<name>A0ABY3T1S6_9GAMM</name>
<feature type="transmembrane region" description="Helical" evidence="1">
    <location>
        <begin position="63"/>
        <end position="83"/>
    </location>
</feature>
<feature type="transmembrane region" description="Helical" evidence="1">
    <location>
        <begin position="6"/>
        <end position="22"/>
    </location>
</feature>
<feature type="transmembrane region" description="Helical" evidence="1">
    <location>
        <begin position="104"/>
        <end position="128"/>
    </location>
</feature>
<proteinExistence type="predicted"/>
<feature type="transmembrane region" description="Helical" evidence="1">
    <location>
        <begin position="148"/>
        <end position="171"/>
    </location>
</feature>
<dbReference type="RefSeq" id="WP_236501103.1">
    <property type="nucleotide sequence ID" value="NZ_CP091244.1"/>
</dbReference>
<evidence type="ECO:0000256" key="1">
    <source>
        <dbReference type="SAM" id="Phobius"/>
    </source>
</evidence>
<evidence type="ECO:0000313" key="3">
    <source>
        <dbReference type="Proteomes" id="UP001054801"/>
    </source>
</evidence>
<keyword evidence="3" id="KW-1185">Reference proteome</keyword>
<gene>
    <name evidence="2" type="ORF">L2Y54_06995</name>
</gene>
<dbReference type="InterPro" id="IPR010178">
    <property type="entry name" value="Lit"/>
</dbReference>
<dbReference type="Proteomes" id="UP001054801">
    <property type="component" value="Chromosome"/>
</dbReference>